<dbReference type="InterPro" id="IPR014716">
    <property type="entry name" value="Fibrinogen_a/b/g_C_1"/>
</dbReference>
<dbReference type="EMBL" id="JARBDR010000793">
    <property type="protein sequence ID" value="KAJ8307503.1"/>
    <property type="molecule type" value="Genomic_DNA"/>
</dbReference>
<dbReference type="SUPFAM" id="SSF56496">
    <property type="entry name" value="Fibrinogen C-terminal domain-like"/>
    <property type="match status" value="1"/>
</dbReference>
<dbReference type="Proteomes" id="UP001217089">
    <property type="component" value="Unassembled WGS sequence"/>
</dbReference>
<keyword evidence="4" id="KW-1185">Reference proteome</keyword>
<dbReference type="InterPro" id="IPR020837">
    <property type="entry name" value="Fibrinogen_CS"/>
</dbReference>
<dbReference type="InterPro" id="IPR002181">
    <property type="entry name" value="Fibrinogen_a/b/g_C_dom"/>
</dbReference>
<evidence type="ECO:0000256" key="1">
    <source>
        <dbReference type="ARBA" id="ARBA00023157"/>
    </source>
</evidence>
<evidence type="ECO:0000313" key="4">
    <source>
        <dbReference type="Proteomes" id="UP001217089"/>
    </source>
</evidence>
<comment type="caution">
    <text evidence="3">The sequence shown here is derived from an EMBL/GenBank/DDBJ whole genome shotgun (WGS) entry which is preliminary data.</text>
</comment>
<dbReference type="InterPro" id="IPR036056">
    <property type="entry name" value="Fibrinogen-like_C"/>
</dbReference>
<dbReference type="SMART" id="SM00186">
    <property type="entry name" value="FBG"/>
    <property type="match status" value="1"/>
</dbReference>
<dbReference type="CDD" id="cd00087">
    <property type="entry name" value="FReD"/>
    <property type="match status" value="1"/>
</dbReference>
<organism evidence="3 4">
    <name type="scientific">Tegillarca granosa</name>
    <name type="common">Malaysian cockle</name>
    <name type="synonym">Anadara granosa</name>
    <dbReference type="NCBI Taxonomy" id="220873"/>
    <lineage>
        <taxon>Eukaryota</taxon>
        <taxon>Metazoa</taxon>
        <taxon>Spiralia</taxon>
        <taxon>Lophotrochozoa</taxon>
        <taxon>Mollusca</taxon>
        <taxon>Bivalvia</taxon>
        <taxon>Autobranchia</taxon>
        <taxon>Pteriomorphia</taxon>
        <taxon>Arcoida</taxon>
        <taxon>Arcoidea</taxon>
        <taxon>Arcidae</taxon>
        <taxon>Tegillarca</taxon>
    </lineage>
</organism>
<feature type="domain" description="Fibrinogen C-terminal" evidence="2">
    <location>
        <begin position="1"/>
        <end position="208"/>
    </location>
</feature>
<dbReference type="Pfam" id="PF00147">
    <property type="entry name" value="Fibrinogen_C"/>
    <property type="match status" value="1"/>
</dbReference>
<dbReference type="PANTHER" id="PTHR19143">
    <property type="entry name" value="FIBRINOGEN/TENASCIN/ANGIOPOEITIN"/>
    <property type="match status" value="1"/>
</dbReference>
<sequence>MLKIMTTSDCYDVMAMGYTENGNYQITTLNGRTHGVYCIFELQNAWTVFQRRFNGSQDFYRDWNDYENGFGDVRGEYWLGNQILQELTSQRPYDLSVKLVDFHEITKYANYSTFQISGDKYTLTVGGYSGDAGDSLNYHNGFRFYTKDDPDPYGCVNPGNSEGAWWYNGCFASNLNGVYGSGKGMSWSEFHGTHTSLKSSLMMIRRAINTTY</sequence>
<evidence type="ECO:0000259" key="2">
    <source>
        <dbReference type="PROSITE" id="PS51406"/>
    </source>
</evidence>
<dbReference type="PROSITE" id="PS51406">
    <property type="entry name" value="FIBRINOGEN_C_2"/>
    <property type="match status" value="1"/>
</dbReference>
<evidence type="ECO:0000313" key="3">
    <source>
        <dbReference type="EMBL" id="KAJ8307503.1"/>
    </source>
</evidence>
<dbReference type="PROSITE" id="PS00514">
    <property type="entry name" value="FIBRINOGEN_C_1"/>
    <property type="match status" value="1"/>
</dbReference>
<gene>
    <name evidence="3" type="ORF">KUTeg_015587</name>
</gene>
<reference evidence="3 4" key="1">
    <citation type="submission" date="2022-12" db="EMBL/GenBank/DDBJ databases">
        <title>Chromosome-level genome of Tegillarca granosa.</title>
        <authorList>
            <person name="Kim J."/>
        </authorList>
    </citation>
    <scope>NUCLEOTIDE SEQUENCE [LARGE SCALE GENOMIC DNA]</scope>
    <source>
        <strain evidence="3">Teg-2019</strain>
        <tissue evidence="3">Adductor muscle</tissue>
    </source>
</reference>
<keyword evidence="1" id="KW-1015">Disulfide bond</keyword>
<protein>
    <recommendedName>
        <fullName evidence="2">Fibrinogen C-terminal domain-containing protein</fullName>
    </recommendedName>
</protein>
<dbReference type="PANTHER" id="PTHR19143:SF458">
    <property type="entry name" value="FIBRINOGEN C-TERMINAL DOMAIN-CONTAINING PROTEIN-RELATED"/>
    <property type="match status" value="1"/>
</dbReference>
<proteinExistence type="predicted"/>
<dbReference type="Gene3D" id="3.90.215.10">
    <property type="entry name" value="Gamma Fibrinogen, chain A, domain 1"/>
    <property type="match status" value="1"/>
</dbReference>
<accession>A0ABQ9EQL1</accession>
<dbReference type="InterPro" id="IPR050373">
    <property type="entry name" value="Fibrinogen_C-term_domain"/>
</dbReference>
<name>A0ABQ9EQL1_TEGGR</name>